<dbReference type="PANTHER" id="PTHR33067:SF9">
    <property type="entry name" value="RNA-DIRECTED DNA POLYMERASE"/>
    <property type="match status" value="1"/>
</dbReference>
<proteinExistence type="predicted"/>
<comment type="caution">
    <text evidence="2">The sequence shown here is derived from an EMBL/GenBank/DDBJ whole genome shotgun (WGS) entry which is preliminary data.</text>
</comment>
<feature type="region of interest" description="Disordered" evidence="1">
    <location>
        <begin position="90"/>
        <end position="112"/>
    </location>
</feature>
<dbReference type="CDD" id="cd00303">
    <property type="entry name" value="retropepsin_like"/>
    <property type="match status" value="1"/>
</dbReference>
<dbReference type="Gene3D" id="2.40.70.10">
    <property type="entry name" value="Acid Proteases"/>
    <property type="match status" value="1"/>
</dbReference>
<sequence length="464" mass="51841">MGKPRDAKVTILPSTTRKGTTLSTSAALDSPFLISQLVSPPQASHAGTSAESENSSYNFNDASTVLDDNGSLGPFLDATIAKSRQIENTEIANENTVAPVNSPESVEHSSDDLDEDYVELDDDFIDKCNATTDANNDKNDVSDKEEVEDEPEKHAKNKKYTKEDFIAKKHGNEREPWVQKQVPFPVKKLKSKEEEHYNKFCDWMKPLFLQIPLTDAIKLPPYSKYMKDIVSNKRKIPNEEISTMLANYSFNGKVPKKLGDPDKLILTDISLQMADKSTVVPVGICEDVPVQVANNCLILTDFVVLEMPEDDNMSIILGRPFLNTAGAVIDCNKGKVTFNVDEKEHTVYFPKRIGKITFFKKKWRVTKSERLVGLPAPALFNLDSRENWSVTEDELDAYIERSGHHAGDGMEEAEKPLDLSSDVASSSHQHFGHVEPSSFSSAHGSYYDHAMYDPLAWNPDPHWG</sequence>
<feature type="region of interest" description="Disordered" evidence="1">
    <location>
        <begin position="129"/>
        <end position="155"/>
    </location>
</feature>
<dbReference type="PANTHER" id="PTHR33067">
    <property type="entry name" value="RNA-DIRECTED DNA POLYMERASE-RELATED"/>
    <property type="match status" value="1"/>
</dbReference>
<dbReference type="AlphaFoldDB" id="A0AAD8VXQ2"/>
<reference evidence="2" key="1">
    <citation type="submission" date="2023-07" db="EMBL/GenBank/DDBJ databases">
        <title>A chromosome-level genome assembly of Lolium multiflorum.</title>
        <authorList>
            <person name="Chen Y."/>
            <person name="Copetti D."/>
            <person name="Kolliker R."/>
            <person name="Studer B."/>
        </authorList>
    </citation>
    <scope>NUCLEOTIDE SEQUENCE</scope>
    <source>
        <strain evidence="2">02402/16</strain>
        <tissue evidence="2">Leaf</tissue>
    </source>
</reference>
<evidence type="ECO:0000256" key="1">
    <source>
        <dbReference type="SAM" id="MobiDB-lite"/>
    </source>
</evidence>
<feature type="region of interest" description="Disordered" evidence="1">
    <location>
        <begin position="1"/>
        <end position="23"/>
    </location>
</feature>
<gene>
    <name evidence="2" type="ORF">QYE76_026582</name>
</gene>
<protein>
    <submittedName>
        <fullName evidence="2">Uncharacterized protein</fullName>
    </submittedName>
</protein>
<dbReference type="InterPro" id="IPR021109">
    <property type="entry name" value="Peptidase_aspartic_dom_sf"/>
</dbReference>
<accession>A0AAD8VXQ2</accession>
<name>A0AAD8VXQ2_LOLMU</name>
<dbReference type="Proteomes" id="UP001231189">
    <property type="component" value="Unassembled WGS sequence"/>
</dbReference>
<feature type="compositionally biased region" description="Polar residues" evidence="1">
    <location>
        <begin position="12"/>
        <end position="23"/>
    </location>
</feature>
<dbReference type="EMBL" id="JAUUTY010000006">
    <property type="protein sequence ID" value="KAK1621065.1"/>
    <property type="molecule type" value="Genomic_DNA"/>
</dbReference>
<evidence type="ECO:0000313" key="3">
    <source>
        <dbReference type="Proteomes" id="UP001231189"/>
    </source>
</evidence>
<evidence type="ECO:0000313" key="2">
    <source>
        <dbReference type="EMBL" id="KAK1621065.1"/>
    </source>
</evidence>
<feature type="compositionally biased region" description="Polar residues" evidence="1">
    <location>
        <begin position="90"/>
        <end position="104"/>
    </location>
</feature>
<keyword evidence="3" id="KW-1185">Reference proteome</keyword>
<feature type="compositionally biased region" description="Basic and acidic residues" evidence="1">
    <location>
        <begin position="135"/>
        <end position="144"/>
    </location>
</feature>
<organism evidence="2 3">
    <name type="scientific">Lolium multiflorum</name>
    <name type="common">Italian ryegrass</name>
    <name type="synonym">Lolium perenne subsp. multiflorum</name>
    <dbReference type="NCBI Taxonomy" id="4521"/>
    <lineage>
        <taxon>Eukaryota</taxon>
        <taxon>Viridiplantae</taxon>
        <taxon>Streptophyta</taxon>
        <taxon>Embryophyta</taxon>
        <taxon>Tracheophyta</taxon>
        <taxon>Spermatophyta</taxon>
        <taxon>Magnoliopsida</taxon>
        <taxon>Liliopsida</taxon>
        <taxon>Poales</taxon>
        <taxon>Poaceae</taxon>
        <taxon>BOP clade</taxon>
        <taxon>Pooideae</taxon>
        <taxon>Poodae</taxon>
        <taxon>Poeae</taxon>
        <taxon>Poeae Chloroplast Group 2 (Poeae type)</taxon>
        <taxon>Loliodinae</taxon>
        <taxon>Loliinae</taxon>
        <taxon>Lolium</taxon>
    </lineage>
</organism>